<dbReference type="EMBL" id="KV921906">
    <property type="protein sequence ID" value="ORE07329.1"/>
    <property type="molecule type" value="Genomic_DNA"/>
</dbReference>
<proteinExistence type="predicted"/>
<protein>
    <submittedName>
        <fullName evidence="1">Uncharacterized protein</fullName>
    </submittedName>
</protein>
<gene>
    <name evidence="1" type="ORF">BCV72DRAFT_249522</name>
</gene>
<name>A0A1X0R5N7_RHIZD</name>
<reference evidence="1" key="1">
    <citation type="journal article" date="2016" name="Proc. Natl. Acad. Sci. U.S.A.">
        <title>Lipid metabolic changes in an early divergent fungus govern the establishment of a mutualistic symbiosis with endobacteria.</title>
        <authorList>
            <person name="Lastovetsky O.A."/>
            <person name="Gaspar M.L."/>
            <person name="Mondo S.J."/>
            <person name="LaButti K.M."/>
            <person name="Sandor L."/>
            <person name="Grigoriev I.V."/>
            <person name="Henry S.A."/>
            <person name="Pawlowska T.E."/>
        </authorList>
    </citation>
    <scope>NUCLEOTIDE SEQUENCE [LARGE SCALE GENOMIC DNA]</scope>
    <source>
        <strain evidence="1">ATCC 52814</strain>
    </source>
</reference>
<organism evidence="1">
    <name type="scientific">Rhizopus microsporus var. microsporus</name>
    <dbReference type="NCBI Taxonomy" id="86635"/>
    <lineage>
        <taxon>Eukaryota</taxon>
        <taxon>Fungi</taxon>
        <taxon>Fungi incertae sedis</taxon>
        <taxon>Mucoromycota</taxon>
        <taxon>Mucoromycotina</taxon>
        <taxon>Mucoromycetes</taxon>
        <taxon>Mucorales</taxon>
        <taxon>Mucorineae</taxon>
        <taxon>Rhizopodaceae</taxon>
        <taxon>Rhizopus</taxon>
    </lineage>
</organism>
<dbReference type="AlphaFoldDB" id="A0A1X0R5N7"/>
<dbReference type="Proteomes" id="UP000242414">
    <property type="component" value="Unassembled WGS sequence"/>
</dbReference>
<evidence type="ECO:0000313" key="1">
    <source>
        <dbReference type="EMBL" id="ORE07329.1"/>
    </source>
</evidence>
<dbReference type="VEuPathDB" id="FungiDB:BCV72DRAFT_249522"/>
<accession>A0A1X0R5N7</accession>
<sequence>MSDNNSSNCCKELPVGSRKALAYFIYKQNKVQSHLCHRLSHAQACNLNTNQINVIPIRFTQNLTCFSSGSTFCRKKCKKKSFYYGKRTPKAASKAYVYRKLREVPFTGALSKKKFNSLREETLQSINSNKTFAPGKKLAKLTPQQVSVVQNFIDTTKSIQIDAQAFWRLVKQCGIPNYPKGKKTESDLTDFYYHLFNFTKLGFRTRDSLTSGKKFRSLATTKNPSDFIDDIRNGCIFTILTAVDTSGRQRTTSLDEYYHLCGYNNANFIRKKHQEQHTAQFLKISNLSSLKTSNITEFAKACQERLSLYDDIASYYNENAWSSKLKFQCYIPQKNNNCFWRWYV</sequence>